<dbReference type="EMBL" id="CP016094">
    <property type="protein sequence ID" value="AOS46059.1"/>
    <property type="molecule type" value="Genomic_DNA"/>
</dbReference>
<accession>A0A1D8AYU9</accession>
<evidence type="ECO:0000313" key="2">
    <source>
        <dbReference type="Proteomes" id="UP000095228"/>
    </source>
</evidence>
<protein>
    <submittedName>
        <fullName evidence="1">Uncharacterized protein</fullName>
    </submittedName>
</protein>
<proteinExistence type="predicted"/>
<dbReference type="KEGG" id="obg:Verru16b_03154"/>
<gene>
    <name evidence="1" type="ORF">Verru16b_03154</name>
</gene>
<sequence length="215" mass="23371">MIDPHAEFDHAVLDKIELSPIGALPTTPAYQDALKRLYAAQQVYPNADHKGGHVTARSLASLPCFYAHNLDDLIAGAISDDAIEPNASIYERYVQSLGIDHRARAEGFRQTVIGKAVHHRAKAGHAIVHDPLHTLFLVPGSGPHPGLPGNYLHGSVFHVGDEVTGHWVVHVHDREDGACIFHTPKLPDALAKLQEVIASAPFHLNELEALGFKLT</sequence>
<evidence type="ECO:0000313" key="1">
    <source>
        <dbReference type="EMBL" id="AOS46059.1"/>
    </source>
</evidence>
<keyword evidence="2" id="KW-1185">Reference proteome</keyword>
<name>A0A1D8AYU9_9BACT</name>
<reference evidence="1 2" key="1">
    <citation type="submission" date="2016-06" db="EMBL/GenBank/DDBJ databases">
        <title>Three novel species with peptidoglycan cell walls form the new genus Lacunisphaera gen. nov. in the family Opitutaceae of the verrucomicrobial subdivision 4.</title>
        <authorList>
            <person name="Rast P."/>
            <person name="Gloeckner I."/>
            <person name="Jogler M."/>
            <person name="Boedeker C."/>
            <person name="Jeske O."/>
            <person name="Wiegand S."/>
            <person name="Reinhardt R."/>
            <person name="Schumann P."/>
            <person name="Rohde M."/>
            <person name="Spring S."/>
            <person name="Gloeckner F.O."/>
            <person name="Jogler C."/>
        </authorList>
    </citation>
    <scope>NUCLEOTIDE SEQUENCE [LARGE SCALE GENOMIC DNA]</scope>
    <source>
        <strain evidence="1 2">IG16b</strain>
    </source>
</reference>
<dbReference type="Proteomes" id="UP000095228">
    <property type="component" value="Chromosome"/>
</dbReference>
<dbReference type="RefSeq" id="WP_069963147.1">
    <property type="nucleotide sequence ID" value="NZ_CP016094.1"/>
</dbReference>
<dbReference type="OrthoDB" id="188589at2"/>
<organism evidence="1 2">
    <name type="scientific">Lacunisphaera limnophila</name>
    <dbReference type="NCBI Taxonomy" id="1838286"/>
    <lineage>
        <taxon>Bacteria</taxon>
        <taxon>Pseudomonadati</taxon>
        <taxon>Verrucomicrobiota</taxon>
        <taxon>Opitutia</taxon>
        <taxon>Opitutales</taxon>
        <taxon>Opitutaceae</taxon>
        <taxon>Lacunisphaera</taxon>
    </lineage>
</organism>
<dbReference type="AlphaFoldDB" id="A0A1D8AYU9"/>